<proteinExistence type="predicted"/>
<dbReference type="OrthoDB" id="61040at2759"/>
<dbReference type="SUPFAM" id="SSF50156">
    <property type="entry name" value="PDZ domain-like"/>
    <property type="match status" value="1"/>
</dbReference>
<dbReference type="GO" id="GO:0031410">
    <property type="term" value="C:cytoplasmic vesicle"/>
    <property type="evidence" value="ECO:0007669"/>
    <property type="project" value="TreeGrafter"/>
</dbReference>
<evidence type="ECO:0000313" key="3">
    <source>
        <dbReference type="Proteomes" id="UP000243217"/>
    </source>
</evidence>
<dbReference type="EMBL" id="JNBS01003503">
    <property type="protein sequence ID" value="OQR86607.1"/>
    <property type="molecule type" value="Genomic_DNA"/>
</dbReference>
<feature type="domain" description="UDENN" evidence="1">
    <location>
        <begin position="4"/>
        <end position="418"/>
    </location>
</feature>
<sequence length="975" mass="111091">MERRKLVEYFFVGEKDAIAEKLVFQYPDKAHSPDDYPENILMFMFPCTSAPLSSGLIPPPMYNSFVLTSASGNVLHGASICYFTSTKNDYFSTSLCFVSKWPFYVALLKYLEQLALLGVHECRQFDTFLVEKCLSNLFHEVPTPVRGHAGVIATIGDTDVLFKRYTMQEIPFEMDMEFLEYTFMLLNPTTLVHILCHMLLEHSILIVGVDAIFVTAVAEALRHLIFPLHWDHAFIPVVPLGIDMTTLLDAPVPFLAGGHPLQLEAVQLPPSVVRLDLFEGRITTAMDLPPLPDAALQLIDRLGAVNKKSEPMLLSKRLWERRIAFQKALYSGNHSDLTYERGKFICGSSALIRKISKSFMTMFVDLMSGYEYCKSGNTKAFVSMKPVHAQRFAAEFANTNAFQGFIDSMCDLSSLTKDMQLEAQYFNHCHQQQSHKKSPLLSPQAHHTQFFHAITPEVSPLEIQNDDPTLQHHIGFPKLNIQIIQASRMISLQPNPDESESCVIPNDCSSPKALNSQHTVLQRLDTWLYKSDKGKAMQAIFHRSKTVNLSPRTNTIFHRSLSQPNRVDAKGPFQRPWLKTACLHSCVSRVIQKTKVLEEALYSKTLLEIETAYVELIKAFDVCKNQSHLSDIQHVFKTCLGTAEDIAVIYHRTPYWRPFCQMLCTLLQRGELGETMKWFSQVTLSPQSSHYIHHEEKPAICLEHELESIMHRIYISFSVGSLGVRLSPHNDNKGCQVVGYHESAPRQIRELDIIESINGRIVLQEPFESIVKMLSDAPRPLTLSLLRGMSSVEAIYDGSTPRLRPRRYINDKFGWLFRQNVRVTLLSDCTECGHRLSYNQLESQRTEITCPECHCQLAVHFCVIHNDTPSQPYPYLPWNPLQVQLSALNKISLSALLEMHPILYWNLFVKCLALDIDLDQLFPLSLPKEDKNPLQEEKKDDIQALCQYILSNSSLNDLHYRKLASQILQDNNTNN</sequence>
<name>A0A1V9YLM3_9STRA</name>
<evidence type="ECO:0000259" key="1">
    <source>
        <dbReference type="PROSITE" id="PS50211"/>
    </source>
</evidence>
<dbReference type="Pfam" id="PF02141">
    <property type="entry name" value="DENN"/>
    <property type="match status" value="1"/>
</dbReference>
<dbReference type="Pfam" id="PF03456">
    <property type="entry name" value="uDENN"/>
    <property type="match status" value="1"/>
</dbReference>
<reference evidence="2 3" key="1">
    <citation type="journal article" date="2014" name="Genome Biol. Evol.">
        <title>The secreted proteins of Achlya hypogyna and Thraustotheca clavata identify the ancestral oomycete secretome and reveal gene acquisitions by horizontal gene transfer.</title>
        <authorList>
            <person name="Misner I."/>
            <person name="Blouin N."/>
            <person name="Leonard G."/>
            <person name="Richards T.A."/>
            <person name="Lane C.E."/>
        </authorList>
    </citation>
    <scope>NUCLEOTIDE SEQUENCE [LARGE SCALE GENOMIC DNA]</scope>
    <source>
        <strain evidence="2 3">ATCC 34112</strain>
    </source>
</reference>
<dbReference type="Gene3D" id="3.40.50.11500">
    <property type="match status" value="1"/>
</dbReference>
<dbReference type="InterPro" id="IPR036034">
    <property type="entry name" value="PDZ_sf"/>
</dbReference>
<dbReference type="InterPro" id="IPR005113">
    <property type="entry name" value="uDENN_dom"/>
</dbReference>
<dbReference type="AlphaFoldDB" id="A0A1V9YLM3"/>
<dbReference type="GO" id="GO:0032483">
    <property type="term" value="P:regulation of Rab protein signal transduction"/>
    <property type="evidence" value="ECO:0007669"/>
    <property type="project" value="TreeGrafter"/>
</dbReference>
<dbReference type="InterPro" id="IPR043153">
    <property type="entry name" value="DENN_C"/>
</dbReference>
<dbReference type="PANTHER" id="PTHR12296:SF21">
    <property type="entry name" value="DENN DOMAIN-CONTAINING PROTEIN 3"/>
    <property type="match status" value="1"/>
</dbReference>
<dbReference type="InterPro" id="IPR037516">
    <property type="entry name" value="Tripartite_DENN"/>
</dbReference>
<gene>
    <name evidence="2" type="ORF">THRCLA_10528</name>
</gene>
<keyword evidence="3" id="KW-1185">Reference proteome</keyword>
<dbReference type="STRING" id="74557.A0A1V9YLM3"/>
<accession>A0A1V9YLM3</accession>
<protein>
    <submittedName>
        <fullName evidence="2">C-myc promoter-binding protein-like</fullName>
    </submittedName>
</protein>
<organism evidence="2 3">
    <name type="scientific">Thraustotheca clavata</name>
    <dbReference type="NCBI Taxonomy" id="74557"/>
    <lineage>
        <taxon>Eukaryota</taxon>
        <taxon>Sar</taxon>
        <taxon>Stramenopiles</taxon>
        <taxon>Oomycota</taxon>
        <taxon>Saprolegniomycetes</taxon>
        <taxon>Saprolegniales</taxon>
        <taxon>Achlyaceae</taxon>
        <taxon>Thraustotheca</taxon>
    </lineage>
</organism>
<evidence type="ECO:0000313" key="2">
    <source>
        <dbReference type="EMBL" id="OQR86607.1"/>
    </source>
</evidence>
<dbReference type="PROSITE" id="PS50211">
    <property type="entry name" value="DENN"/>
    <property type="match status" value="1"/>
</dbReference>
<comment type="caution">
    <text evidence="2">The sequence shown here is derived from an EMBL/GenBank/DDBJ whole genome shotgun (WGS) entry which is preliminary data.</text>
</comment>
<dbReference type="Proteomes" id="UP000243217">
    <property type="component" value="Unassembled WGS sequence"/>
</dbReference>
<dbReference type="PANTHER" id="PTHR12296">
    <property type="entry name" value="DENN DOMAIN-CONTAINING PROTEIN 4"/>
    <property type="match status" value="1"/>
</dbReference>
<dbReference type="SMART" id="SM00799">
    <property type="entry name" value="DENN"/>
    <property type="match status" value="1"/>
</dbReference>
<dbReference type="InterPro" id="IPR051696">
    <property type="entry name" value="DENN_Domain_GEFs"/>
</dbReference>
<dbReference type="InterPro" id="IPR001194">
    <property type="entry name" value="cDENN_dom"/>
</dbReference>
<dbReference type="Gene3D" id="3.30.450.200">
    <property type="match status" value="1"/>
</dbReference>